<evidence type="ECO:0000313" key="1">
    <source>
        <dbReference type="EMBL" id="CAI9918408.1"/>
    </source>
</evidence>
<evidence type="ECO:0000313" key="2">
    <source>
        <dbReference type="EMBL" id="CAL6116090.1"/>
    </source>
</evidence>
<dbReference type="EMBL" id="CATOUU010000157">
    <property type="protein sequence ID" value="CAI9918408.1"/>
    <property type="molecule type" value="Genomic_DNA"/>
</dbReference>
<sequence>MFGIIGSSNGVLKISALSAIYQLFNSTNYNYVGIFGYVQGNYAEFDNINIQISIQQQQISQFVGALIGASYALIQKVDSTIIENTNISSSYCVGLVTSTSSNIDINMLNIVNSTLNSFSDIAGSYTWAVSGGIIGMARRYGYNYNQISIKQCVIYNQSVYSQHLADIALSGGLIGDSFATKILIQQVIINKSLIQALGPVTYIAAASGLISYTFNASIDIQNALVLSNKISVLSSIGQAQTCAGLVGNVLDNGANSSLFLTIIDSKVQSVILLATGSTLFTGVILTSNRVVQLIAQFVSTEGVNTINGVVIANCAYVVSQSQNGCDVI</sequence>
<reference evidence="1" key="1">
    <citation type="submission" date="2023-06" db="EMBL/GenBank/DDBJ databases">
        <authorList>
            <person name="Kurt Z."/>
        </authorList>
    </citation>
    <scope>NUCLEOTIDE SEQUENCE</scope>
</reference>
<gene>
    <name evidence="1" type="ORF">HINF_LOCUS6053</name>
    <name evidence="2" type="ORF">HINF_LOCUS78910</name>
</gene>
<organism evidence="1">
    <name type="scientific">Hexamita inflata</name>
    <dbReference type="NCBI Taxonomy" id="28002"/>
    <lineage>
        <taxon>Eukaryota</taxon>
        <taxon>Metamonada</taxon>
        <taxon>Diplomonadida</taxon>
        <taxon>Hexamitidae</taxon>
        <taxon>Hexamitinae</taxon>
        <taxon>Hexamita</taxon>
    </lineage>
</organism>
<reference evidence="2 3" key="2">
    <citation type="submission" date="2024-07" db="EMBL/GenBank/DDBJ databases">
        <authorList>
            <person name="Akdeniz Z."/>
        </authorList>
    </citation>
    <scope>NUCLEOTIDE SEQUENCE [LARGE SCALE GENOMIC DNA]</scope>
</reference>
<dbReference type="EMBL" id="CAXDID020000953">
    <property type="protein sequence ID" value="CAL6116090.1"/>
    <property type="molecule type" value="Genomic_DNA"/>
</dbReference>
<dbReference type="AlphaFoldDB" id="A0AA86NG08"/>
<dbReference type="Proteomes" id="UP001642409">
    <property type="component" value="Unassembled WGS sequence"/>
</dbReference>
<comment type="caution">
    <text evidence="1">The sequence shown here is derived from an EMBL/GenBank/DDBJ whole genome shotgun (WGS) entry which is preliminary data.</text>
</comment>
<accession>A0AA86NG08</accession>
<evidence type="ECO:0000313" key="3">
    <source>
        <dbReference type="Proteomes" id="UP001642409"/>
    </source>
</evidence>
<keyword evidence="3" id="KW-1185">Reference proteome</keyword>
<name>A0AA86NG08_9EUKA</name>
<proteinExistence type="predicted"/>
<protein>
    <submittedName>
        <fullName evidence="2">Hypothetical_protein</fullName>
    </submittedName>
</protein>